<evidence type="ECO:0000256" key="3">
    <source>
        <dbReference type="ARBA" id="ARBA00023004"/>
    </source>
</evidence>
<evidence type="ECO:0008006" key="7">
    <source>
        <dbReference type="Google" id="ProtNLM"/>
    </source>
</evidence>
<dbReference type="SUPFAM" id="SSF48264">
    <property type="entry name" value="Cytochrome P450"/>
    <property type="match status" value="1"/>
</dbReference>
<keyword evidence="3 4" id="KW-0408">Iron</keyword>
<feature type="binding site" description="axial binding residue" evidence="4">
    <location>
        <position position="380"/>
    </location>
    <ligand>
        <name>heme</name>
        <dbReference type="ChEBI" id="CHEBI:30413"/>
    </ligand>
    <ligandPart>
        <name>Fe</name>
        <dbReference type="ChEBI" id="CHEBI:18248"/>
    </ligandPart>
</feature>
<dbReference type="InterPro" id="IPR036396">
    <property type="entry name" value="Cyt_P450_sf"/>
</dbReference>
<gene>
    <name evidence="5" type="ORF">GQX73_g3801</name>
</gene>
<evidence type="ECO:0000313" key="5">
    <source>
        <dbReference type="EMBL" id="KAF2969724.1"/>
    </source>
</evidence>
<name>A0A7C8IWN1_9PEZI</name>
<dbReference type="GO" id="GO:0004497">
    <property type="term" value="F:monooxygenase activity"/>
    <property type="evidence" value="ECO:0007669"/>
    <property type="project" value="InterPro"/>
</dbReference>
<dbReference type="InterPro" id="IPR050121">
    <property type="entry name" value="Cytochrome_P450_monoxygenase"/>
</dbReference>
<dbReference type="CDD" id="cd11060">
    <property type="entry name" value="CYP57A1-like"/>
    <property type="match status" value="1"/>
</dbReference>
<comment type="caution">
    <text evidence="5">The sequence shown here is derived from an EMBL/GenBank/DDBJ whole genome shotgun (WGS) entry which is preliminary data.</text>
</comment>
<dbReference type="Gene3D" id="1.10.630.10">
    <property type="entry name" value="Cytochrome P450"/>
    <property type="match status" value="1"/>
</dbReference>
<evidence type="ECO:0000313" key="6">
    <source>
        <dbReference type="Proteomes" id="UP000481858"/>
    </source>
</evidence>
<accession>A0A7C8IWN1</accession>
<dbReference type="GO" id="GO:0020037">
    <property type="term" value="F:heme binding"/>
    <property type="evidence" value="ECO:0007669"/>
    <property type="project" value="InterPro"/>
</dbReference>
<dbReference type="PRINTS" id="PR00385">
    <property type="entry name" value="P450"/>
</dbReference>
<dbReference type="PANTHER" id="PTHR24305">
    <property type="entry name" value="CYTOCHROME P450"/>
    <property type="match status" value="1"/>
</dbReference>
<dbReference type="Pfam" id="PF00067">
    <property type="entry name" value="p450"/>
    <property type="match status" value="1"/>
</dbReference>
<keyword evidence="6" id="KW-1185">Reference proteome</keyword>
<keyword evidence="2 4" id="KW-0479">Metal-binding</keyword>
<dbReference type="GO" id="GO:0005506">
    <property type="term" value="F:iron ion binding"/>
    <property type="evidence" value="ECO:0007669"/>
    <property type="project" value="InterPro"/>
</dbReference>
<comment type="cofactor">
    <cofactor evidence="4">
        <name>heme</name>
        <dbReference type="ChEBI" id="CHEBI:30413"/>
    </cofactor>
</comment>
<dbReference type="GO" id="GO:0016705">
    <property type="term" value="F:oxidoreductase activity, acting on paired donors, with incorporation or reduction of molecular oxygen"/>
    <property type="evidence" value="ECO:0007669"/>
    <property type="project" value="InterPro"/>
</dbReference>
<organism evidence="5 6">
    <name type="scientific">Xylaria multiplex</name>
    <dbReference type="NCBI Taxonomy" id="323545"/>
    <lineage>
        <taxon>Eukaryota</taxon>
        <taxon>Fungi</taxon>
        <taxon>Dikarya</taxon>
        <taxon>Ascomycota</taxon>
        <taxon>Pezizomycotina</taxon>
        <taxon>Sordariomycetes</taxon>
        <taxon>Xylariomycetidae</taxon>
        <taxon>Xylariales</taxon>
        <taxon>Xylariaceae</taxon>
        <taxon>Xylaria</taxon>
    </lineage>
</organism>
<dbReference type="PANTHER" id="PTHR24305:SF168">
    <property type="entry name" value="P450, PUTATIVE (EUROFUNG)-RELATED"/>
    <property type="match status" value="1"/>
</dbReference>
<dbReference type="InParanoid" id="A0A7C8IWN1"/>
<evidence type="ECO:0000256" key="1">
    <source>
        <dbReference type="ARBA" id="ARBA00022617"/>
    </source>
</evidence>
<dbReference type="EMBL" id="WUBL01000032">
    <property type="protein sequence ID" value="KAF2969724.1"/>
    <property type="molecule type" value="Genomic_DNA"/>
</dbReference>
<evidence type="ECO:0000256" key="4">
    <source>
        <dbReference type="PIRSR" id="PIRSR602401-1"/>
    </source>
</evidence>
<dbReference type="Proteomes" id="UP000481858">
    <property type="component" value="Unassembled WGS sequence"/>
</dbReference>
<reference evidence="5 6" key="1">
    <citation type="submission" date="2019-12" db="EMBL/GenBank/DDBJ databases">
        <title>Draft genome sequence of the ascomycete Xylaria multiplex DSM 110363.</title>
        <authorList>
            <person name="Buettner E."/>
            <person name="Kellner H."/>
        </authorList>
    </citation>
    <scope>NUCLEOTIDE SEQUENCE [LARGE SCALE GENOMIC DNA]</scope>
    <source>
        <strain evidence="5 6">DSM 110363</strain>
    </source>
</reference>
<dbReference type="InterPro" id="IPR002401">
    <property type="entry name" value="Cyt_P450_E_grp-I"/>
</dbReference>
<keyword evidence="1 4" id="KW-0349">Heme</keyword>
<dbReference type="InterPro" id="IPR001128">
    <property type="entry name" value="Cyt_P450"/>
</dbReference>
<dbReference type="AlphaFoldDB" id="A0A7C8IWN1"/>
<protein>
    <recommendedName>
        <fullName evidence="7">Cytochrome P450</fullName>
    </recommendedName>
</protein>
<sequence>MSPRSTRIGPNELLSTDPDVLRMMSAVRSPYTKGVFYETGRITPKEDTVVSLRDDAEHRALRAKMGTAFGGKENEGFGFGASIDRQILALINLIDGKYISTETEYHPVQFFQKVSFFALDVIGDISFGGPFGYLSQDIDLYQYHQINDESLPLMNIMATMPWLANIIHKWPFSMMLPTEGDRVGFGRLMGLVKSVVDGRLAPGAKPQKDMMQAFINSGMTRGELTQQVFVQLIAGSVSTTAAVCMTLLCLLTNPSAYSALQREIDDALSAGELSSPVADSESKEMPYLQAVIKEGLRFYPPVLGLGSKQVPKSGDVINGYYVPEGTQIGMNFFGLMRSKKIWGPDANLFRPERWLEADPDCARRMNMVVDLDFGFGKYQCLGKPVAMMELNKIFVELLRRYDFTIVNPQNPIKARSAIFWVVDDFWLRITKREKAP</sequence>
<dbReference type="PRINTS" id="PR00463">
    <property type="entry name" value="EP450I"/>
</dbReference>
<proteinExistence type="predicted"/>
<dbReference type="OrthoDB" id="1470350at2759"/>
<evidence type="ECO:0000256" key="2">
    <source>
        <dbReference type="ARBA" id="ARBA00022723"/>
    </source>
</evidence>